<evidence type="ECO:0000313" key="2">
    <source>
        <dbReference type="Proteomes" id="UP001596113"/>
    </source>
</evidence>
<evidence type="ECO:0000313" key="1">
    <source>
        <dbReference type="EMBL" id="MFC5402314.1"/>
    </source>
</evidence>
<dbReference type="RefSeq" id="WP_378130653.1">
    <property type="nucleotide sequence ID" value="NZ_JBHSMI010000012.1"/>
</dbReference>
<comment type="caution">
    <text evidence="1">The sequence shown here is derived from an EMBL/GenBank/DDBJ whole genome shotgun (WGS) entry which is preliminary data.</text>
</comment>
<name>A0ABW0HMM5_9BACL</name>
<keyword evidence="2" id="KW-1185">Reference proteome</keyword>
<proteinExistence type="predicted"/>
<protein>
    <submittedName>
        <fullName evidence="1">Uncharacterized protein</fullName>
    </submittedName>
</protein>
<sequence length="179" mass="19643">MGRATRSGFGYGMNEREAQSDFMDTLNRQYGEGGYQGGGNDICEWLDSKCEQEPVPASAPSKTKFVKVAARAEGKLVNGFLITTETPKLIRQQSRAIFGNRAPVPEVIESFALTQGSAKQIANDMAIKHSTPVHVLPARLWQDNRTKRLSLPPRIAEVTPIGGKEAEPGKWQFNVEVLG</sequence>
<dbReference type="EMBL" id="JBHSMI010000012">
    <property type="protein sequence ID" value="MFC5402314.1"/>
    <property type="molecule type" value="Genomic_DNA"/>
</dbReference>
<accession>A0ABW0HMM5</accession>
<gene>
    <name evidence="1" type="ORF">ACFPOF_06155</name>
</gene>
<organism evidence="1 2">
    <name type="scientific">Cohnella soli</name>
    <dbReference type="NCBI Taxonomy" id="425005"/>
    <lineage>
        <taxon>Bacteria</taxon>
        <taxon>Bacillati</taxon>
        <taxon>Bacillota</taxon>
        <taxon>Bacilli</taxon>
        <taxon>Bacillales</taxon>
        <taxon>Paenibacillaceae</taxon>
        <taxon>Cohnella</taxon>
    </lineage>
</organism>
<reference evidence="2" key="1">
    <citation type="journal article" date="2019" name="Int. J. Syst. Evol. Microbiol.">
        <title>The Global Catalogue of Microorganisms (GCM) 10K type strain sequencing project: providing services to taxonomists for standard genome sequencing and annotation.</title>
        <authorList>
            <consortium name="The Broad Institute Genomics Platform"/>
            <consortium name="The Broad Institute Genome Sequencing Center for Infectious Disease"/>
            <person name="Wu L."/>
            <person name="Ma J."/>
        </authorList>
    </citation>
    <scope>NUCLEOTIDE SEQUENCE [LARGE SCALE GENOMIC DNA]</scope>
    <source>
        <strain evidence="2">CGMCC 1.18575</strain>
    </source>
</reference>
<dbReference type="Proteomes" id="UP001596113">
    <property type="component" value="Unassembled WGS sequence"/>
</dbReference>